<evidence type="ECO:0000313" key="10">
    <source>
        <dbReference type="EMBL" id="OGY29037.1"/>
    </source>
</evidence>
<evidence type="ECO:0000256" key="5">
    <source>
        <dbReference type="ARBA" id="ARBA00022801"/>
    </source>
</evidence>
<dbReference type="InterPro" id="IPR019756">
    <property type="entry name" value="Pept_S26A_signal_pept_1_Ser-AS"/>
</dbReference>
<name>A0A1G1WPC1_9BACT</name>
<keyword evidence="7" id="KW-0472">Membrane</keyword>
<dbReference type="EC" id="3.4.21.89" evidence="3 7"/>
<feature type="active site" evidence="6">
    <location>
        <position position="43"/>
    </location>
</feature>
<keyword evidence="7" id="KW-1133">Transmembrane helix</keyword>
<comment type="subcellular location">
    <subcellularLocation>
        <location evidence="8">Membrane</location>
        <topology evidence="8">Single-pass type II membrane protein</topology>
    </subcellularLocation>
</comment>
<accession>A0A1G1WPC1</accession>
<dbReference type="Proteomes" id="UP000177821">
    <property type="component" value="Unassembled WGS sequence"/>
</dbReference>
<dbReference type="PROSITE" id="PS00760">
    <property type="entry name" value="SPASE_I_2"/>
    <property type="match status" value="1"/>
</dbReference>
<reference evidence="10 11" key="1">
    <citation type="journal article" date="2016" name="Nat. Commun.">
        <title>Thousands of microbial genomes shed light on interconnected biogeochemical processes in an aquifer system.</title>
        <authorList>
            <person name="Anantharaman K."/>
            <person name="Brown C.T."/>
            <person name="Hug L.A."/>
            <person name="Sharon I."/>
            <person name="Castelle C.J."/>
            <person name="Probst A.J."/>
            <person name="Thomas B.C."/>
            <person name="Singh A."/>
            <person name="Wilkins M.J."/>
            <person name="Karaoz U."/>
            <person name="Brodie E.L."/>
            <person name="Williams K.H."/>
            <person name="Hubbard S.S."/>
            <person name="Banfield J.F."/>
        </authorList>
    </citation>
    <scope>NUCLEOTIDE SEQUENCE [LARGE SCALE GENOMIC DNA]</scope>
</reference>
<keyword evidence="7" id="KW-0812">Transmembrane</keyword>
<dbReference type="EMBL" id="MHCX01000036">
    <property type="protein sequence ID" value="OGY29037.1"/>
    <property type="molecule type" value="Genomic_DNA"/>
</dbReference>
<dbReference type="PANTHER" id="PTHR43390:SF1">
    <property type="entry name" value="CHLOROPLAST PROCESSING PEPTIDASE"/>
    <property type="match status" value="1"/>
</dbReference>
<dbReference type="PANTHER" id="PTHR43390">
    <property type="entry name" value="SIGNAL PEPTIDASE I"/>
    <property type="match status" value="1"/>
</dbReference>
<feature type="transmembrane region" description="Helical" evidence="7">
    <location>
        <begin position="12"/>
        <end position="33"/>
    </location>
</feature>
<comment type="caution">
    <text evidence="10">The sequence shown here is derived from an EMBL/GenBank/DDBJ whole genome shotgun (WGS) entry which is preliminary data.</text>
</comment>
<keyword evidence="4 7" id="KW-0645">Protease</keyword>
<proteinExistence type="inferred from homology"/>
<dbReference type="GO" id="GO:0006465">
    <property type="term" value="P:signal peptide processing"/>
    <property type="evidence" value="ECO:0007669"/>
    <property type="project" value="InterPro"/>
</dbReference>
<evidence type="ECO:0000256" key="8">
    <source>
        <dbReference type="RuleBase" id="RU362042"/>
    </source>
</evidence>
<evidence type="ECO:0000256" key="4">
    <source>
        <dbReference type="ARBA" id="ARBA00022670"/>
    </source>
</evidence>
<dbReference type="PROSITE" id="PS00501">
    <property type="entry name" value="SPASE_I_1"/>
    <property type="match status" value="1"/>
</dbReference>
<evidence type="ECO:0000313" key="11">
    <source>
        <dbReference type="Proteomes" id="UP000177821"/>
    </source>
</evidence>
<comment type="similarity">
    <text evidence="2 8">Belongs to the peptidase S26 family.</text>
</comment>
<dbReference type="GO" id="GO:0016020">
    <property type="term" value="C:membrane"/>
    <property type="evidence" value="ECO:0007669"/>
    <property type="project" value="UniProtKB-SubCell"/>
</dbReference>
<dbReference type="GO" id="GO:0004252">
    <property type="term" value="F:serine-type endopeptidase activity"/>
    <property type="evidence" value="ECO:0007669"/>
    <property type="project" value="InterPro"/>
</dbReference>
<keyword evidence="5 7" id="KW-0378">Hydrolase</keyword>
<dbReference type="InterPro" id="IPR000223">
    <property type="entry name" value="Pept_S26A_signal_pept_1"/>
</dbReference>
<gene>
    <name evidence="10" type="ORF">A3J50_03465</name>
</gene>
<evidence type="ECO:0000256" key="6">
    <source>
        <dbReference type="PIRSR" id="PIRSR600223-1"/>
    </source>
</evidence>
<dbReference type="InterPro" id="IPR036286">
    <property type="entry name" value="LexA/Signal_pep-like_sf"/>
</dbReference>
<dbReference type="SUPFAM" id="SSF51306">
    <property type="entry name" value="LexA/Signal peptidase"/>
    <property type="match status" value="1"/>
</dbReference>
<dbReference type="PRINTS" id="PR00727">
    <property type="entry name" value="LEADERPTASE"/>
</dbReference>
<dbReference type="InterPro" id="IPR019758">
    <property type="entry name" value="Pept_S26A_signal_pept_1_CS"/>
</dbReference>
<evidence type="ECO:0000256" key="2">
    <source>
        <dbReference type="ARBA" id="ARBA00009370"/>
    </source>
</evidence>
<evidence type="ECO:0000259" key="9">
    <source>
        <dbReference type="Pfam" id="PF10502"/>
    </source>
</evidence>
<dbReference type="PROSITE" id="PS00761">
    <property type="entry name" value="SPASE_I_3"/>
    <property type="match status" value="1"/>
</dbReference>
<dbReference type="InterPro" id="IPR019533">
    <property type="entry name" value="Peptidase_S26"/>
</dbReference>
<evidence type="ECO:0000256" key="1">
    <source>
        <dbReference type="ARBA" id="ARBA00000677"/>
    </source>
</evidence>
<evidence type="ECO:0000256" key="7">
    <source>
        <dbReference type="RuleBase" id="RU003993"/>
    </source>
</evidence>
<dbReference type="Gene3D" id="2.10.109.10">
    <property type="entry name" value="Umud Fragment, subunit A"/>
    <property type="match status" value="1"/>
</dbReference>
<dbReference type="CDD" id="cd06530">
    <property type="entry name" value="S26_SPase_I"/>
    <property type="match status" value="1"/>
</dbReference>
<protein>
    <recommendedName>
        <fullName evidence="3 7">Signal peptidase I</fullName>
        <ecNumber evidence="3 7">3.4.21.89</ecNumber>
    </recommendedName>
</protein>
<dbReference type="NCBIfam" id="TIGR02227">
    <property type="entry name" value="sigpep_I_bact"/>
    <property type="match status" value="1"/>
</dbReference>
<evidence type="ECO:0000256" key="3">
    <source>
        <dbReference type="ARBA" id="ARBA00013208"/>
    </source>
</evidence>
<feature type="active site" evidence="6">
    <location>
        <position position="86"/>
    </location>
</feature>
<dbReference type="AlphaFoldDB" id="A0A1G1WPC1"/>
<dbReference type="GO" id="GO:0009003">
    <property type="term" value="F:signal peptidase activity"/>
    <property type="evidence" value="ECO:0007669"/>
    <property type="project" value="UniProtKB-EC"/>
</dbReference>
<dbReference type="InterPro" id="IPR019757">
    <property type="entry name" value="Pept_S26A_signal_pept_1_Lys-AS"/>
</dbReference>
<comment type="catalytic activity">
    <reaction evidence="1 7">
        <text>Cleavage of hydrophobic, N-terminal signal or leader sequences from secreted and periplasmic proteins.</text>
        <dbReference type="EC" id="3.4.21.89"/>
    </reaction>
</comment>
<organism evidence="10 11">
    <name type="scientific">Candidatus Woykebacteria bacterium RIFCSPHIGHO2_02_FULL_43_16b</name>
    <dbReference type="NCBI Taxonomy" id="1802601"/>
    <lineage>
        <taxon>Bacteria</taxon>
        <taxon>Candidatus Woykeibacteriota</taxon>
    </lineage>
</organism>
<dbReference type="Pfam" id="PF10502">
    <property type="entry name" value="Peptidase_S26"/>
    <property type="match status" value="1"/>
</dbReference>
<sequence length="193" mass="22345">MSRVTQELGRILLDFVETFIMAAAIFIVVYMFLLQPHHVQGQSMFPTFHDNDYILTDKITYRFRNPERGDIIVFRAPQNPRSDYIKRIVALPGEKIKIDKGHFYISTANGKYELLPEPYIATSVGTEGGNLAHEDEEIIVPQDQYFVAGDNRNHSSDSRDWGTVPKESIVGRAWFRYWPPQNMGLIRQVSYQF</sequence>
<feature type="domain" description="Peptidase S26" evidence="9">
    <location>
        <begin position="13"/>
        <end position="178"/>
    </location>
</feature>